<dbReference type="GO" id="GO:0003723">
    <property type="term" value="F:RNA binding"/>
    <property type="evidence" value="ECO:0007669"/>
    <property type="project" value="InterPro"/>
</dbReference>
<dbReference type="SUPFAM" id="SSF56037">
    <property type="entry name" value="PheT/TilS domain"/>
    <property type="match status" value="1"/>
</dbReference>
<dbReference type="Pfam" id="PF03483">
    <property type="entry name" value="B3_4"/>
    <property type="match status" value="1"/>
</dbReference>
<dbReference type="PANTHER" id="PTHR39209">
    <property type="match status" value="1"/>
</dbReference>
<dbReference type="EMBL" id="RRCH01000014">
    <property type="protein sequence ID" value="RRJ31443.1"/>
    <property type="molecule type" value="Genomic_DNA"/>
</dbReference>
<protein>
    <recommendedName>
        <fullName evidence="1">B3/B4 tRNA-binding domain-containing protein</fullName>
    </recommendedName>
</protein>
<gene>
    <name evidence="2" type="ORF">EIK79_06925</name>
</gene>
<dbReference type="Proteomes" id="UP000282322">
    <property type="component" value="Unassembled WGS sequence"/>
</dbReference>
<dbReference type="InterPro" id="IPR005146">
    <property type="entry name" value="B3/B4_tRNA-bd"/>
</dbReference>
<evidence type="ECO:0000313" key="3">
    <source>
        <dbReference type="Proteomes" id="UP000282322"/>
    </source>
</evidence>
<proteinExistence type="predicted"/>
<feature type="domain" description="B3/B4 tRNA-binding" evidence="1">
    <location>
        <begin position="61"/>
        <end position="213"/>
    </location>
</feature>
<dbReference type="PANTHER" id="PTHR39209:SF2">
    <property type="entry name" value="CYTOPLASMIC PROTEIN"/>
    <property type="match status" value="1"/>
</dbReference>
<comment type="caution">
    <text evidence="2">The sequence shown here is derived from an EMBL/GenBank/DDBJ whole genome shotgun (WGS) entry which is preliminary data.</text>
</comment>
<dbReference type="AlphaFoldDB" id="A0A3P3RG88"/>
<dbReference type="InterPro" id="IPR020825">
    <property type="entry name" value="Phe-tRNA_synthase-like_B3/B4"/>
</dbReference>
<name>A0A3P3RG88_9EURY</name>
<dbReference type="Gene3D" id="3.50.40.10">
    <property type="entry name" value="Phenylalanyl-trna Synthetase, Chain B, domain 3"/>
    <property type="match status" value="1"/>
</dbReference>
<evidence type="ECO:0000313" key="2">
    <source>
        <dbReference type="EMBL" id="RRJ31443.1"/>
    </source>
</evidence>
<dbReference type="RefSeq" id="WP_124954395.1">
    <property type="nucleotide sequence ID" value="NZ_RRCH01000014.1"/>
</dbReference>
<dbReference type="SMART" id="SM00873">
    <property type="entry name" value="B3_4"/>
    <property type="match status" value="1"/>
</dbReference>
<reference evidence="2 3" key="1">
    <citation type="submission" date="2018-11" db="EMBL/GenBank/DDBJ databases">
        <title>Taxonoimc description of Halomarina strain SPP-AMP-1.</title>
        <authorList>
            <person name="Pal Y."/>
            <person name="Srinivasana K."/>
            <person name="Verma A."/>
            <person name="Kumar P."/>
        </authorList>
    </citation>
    <scope>NUCLEOTIDE SEQUENCE [LARGE SCALE GENOMIC DNA]</scope>
    <source>
        <strain evidence="2 3">SPP-AMP-1</strain>
    </source>
</reference>
<sequence>MDSNTKLIVSENARELGISPVGCLIRNLTIQQDCDELDAEIDDINQLTGDASDVLNSDVIAGSRELFRRLGRPSQEPAGEQLAKLIEARGFNRTNNVVDAYNIVGARSGAIMGMHDTADITGPITVRRADGGETMLPIFHDEPETATTGDLLWESNEDILALLGPVSRDADRFKVTQDTNEVLVMVPGNERMTKADGRALCRETFDLIKRTCPDAELDFLDVQRDAAAMGSRVPIADD</sequence>
<dbReference type="OrthoDB" id="35982at2157"/>
<keyword evidence="3" id="KW-1185">Reference proteome</keyword>
<dbReference type="GO" id="GO:0004826">
    <property type="term" value="F:phenylalanine-tRNA ligase activity"/>
    <property type="evidence" value="ECO:0007669"/>
    <property type="project" value="InterPro"/>
</dbReference>
<accession>A0A3P3RG88</accession>
<organism evidence="2 3">
    <name type="scientific">Halocatena pleomorpha</name>
    <dbReference type="NCBI Taxonomy" id="1785090"/>
    <lineage>
        <taxon>Archaea</taxon>
        <taxon>Methanobacteriati</taxon>
        <taxon>Methanobacteriota</taxon>
        <taxon>Stenosarchaea group</taxon>
        <taxon>Halobacteria</taxon>
        <taxon>Halobacteriales</taxon>
        <taxon>Natronomonadaceae</taxon>
        <taxon>Halocatena</taxon>
    </lineage>
</organism>
<evidence type="ECO:0000259" key="1">
    <source>
        <dbReference type="SMART" id="SM00873"/>
    </source>
</evidence>